<feature type="transmembrane region" description="Helical" evidence="1">
    <location>
        <begin position="205"/>
        <end position="224"/>
    </location>
</feature>
<name>A0A1I7G7E6_9BACT</name>
<sequence length="276" mass="29743">MADISTHVPNPPPKWIENFAKFGLTAKGVVYCLIGIIAFMAAFELQGKTTESAGRSGILRTIQDLPAGNVLLGIVALGLLSYAIWRFIQAFKDTEAKGSGAEGIGKRLRYLFSGLIYGAFAYLAAKIVLGSGGSGGGDSRETLVSKLLQQPFGQWLVGIVAVATIAAGLYQIYYGYSEKYKKKIQSGGLKHDIEQKMIRAGKVGYIARGVVWIVIGYLFIRAALQSNPQEAGGNTAAFQFLENSTYGSFILGAVALGLICYGVFMFMRAKYQPIHT</sequence>
<evidence type="ECO:0000313" key="4">
    <source>
        <dbReference type="Proteomes" id="UP000182491"/>
    </source>
</evidence>
<feature type="transmembrane region" description="Helical" evidence="1">
    <location>
        <begin position="28"/>
        <end position="47"/>
    </location>
</feature>
<keyword evidence="1" id="KW-0472">Membrane</keyword>
<dbReference type="OrthoDB" id="5702018at2"/>
<keyword evidence="4" id="KW-1185">Reference proteome</keyword>
<feature type="transmembrane region" description="Helical" evidence="1">
    <location>
        <begin position="152"/>
        <end position="173"/>
    </location>
</feature>
<dbReference type="InterPro" id="IPR009597">
    <property type="entry name" value="DUF1206"/>
</dbReference>
<dbReference type="AlphaFoldDB" id="A0A1I7G7E6"/>
<dbReference type="STRING" id="388950.GCA_001611675_03911"/>
<feature type="transmembrane region" description="Helical" evidence="1">
    <location>
        <begin position="67"/>
        <end position="88"/>
    </location>
</feature>
<reference evidence="4" key="1">
    <citation type="submission" date="2016-10" db="EMBL/GenBank/DDBJ databases">
        <authorList>
            <person name="Varghese N."/>
        </authorList>
    </citation>
    <scope>NUCLEOTIDE SEQUENCE [LARGE SCALE GENOMIC DNA]</scope>
    <source>
        <strain evidence="4">DSM 18820</strain>
    </source>
</reference>
<feature type="domain" description="DUF1206" evidence="2">
    <location>
        <begin position="22"/>
        <end position="92"/>
    </location>
</feature>
<feature type="domain" description="DUF1206" evidence="2">
    <location>
        <begin position="110"/>
        <end position="176"/>
    </location>
</feature>
<organism evidence="3 4">
    <name type="scientific">Pontibacter akesuensis</name>
    <dbReference type="NCBI Taxonomy" id="388950"/>
    <lineage>
        <taxon>Bacteria</taxon>
        <taxon>Pseudomonadati</taxon>
        <taxon>Bacteroidota</taxon>
        <taxon>Cytophagia</taxon>
        <taxon>Cytophagales</taxon>
        <taxon>Hymenobacteraceae</taxon>
        <taxon>Pontibacter</taxon>
    </lineage>
</organism>
<keyword evidence="1" id="KW-1133">Transmembrane helix</keyword>
<feature type="transmembrane region" description="Helical" evidence="1">
    <location>
        <begin position="108"/>
        <end position="132"/>
    </location>
</feature>
<feature type="domain" description="DUF1206" evidence="2">
    <location>
        <begin position="203"/>
        <end position="271"/>
    </location>
</feature>
<dbReference type="RefSeq" id="WP_068839725.1">
    <property type="nucleotide sequence ID" value="NZ_BMXC01000001.1"/>
</dbReference>
<feature type="transmembrane region" description="Helical" evidence="1">
    <location>
        <begin position="244"/>
        <end position="267"/>
    </location>
</feature>
<dbReference type="EMBL" id="FPCA01000001">
    <property type="protein sequence ID" value="SFU44271.1"/>
    <property type="molecule type" value="Genomic_DNA"/>
</dbReference>
<keyword evidence="1" id="KW-0812">Transmembrane</keyword>
<evidence type="ECO:0000259" key="2">
    <source>
        <dbReference type="Pfam" id="PF06724"/>
    </source>
</evidence>
<protein>
    <recommendedName>
        <fullName evidence="2">DUF1206 domain-containing protein</fullName>
    </recommendedName>
</protein>
<accession>A0A1I7G7E6</accession>
<dbReference type="Pfam" id="PF06724">
    <property type="entry name" value="DUF1206"/>
    <property type="match status" value="3"/>
</dbReference>
<evidence type="ECO:0000256" key="1">
    <source>
        <dbReference type="SAM" id="Phobius"/>
    </source>
</evidence>
<gene>
    <name evidence="3" type="ORF">SAMN04487941_0777</name>
</gene>
<evidence type="ECO:0000313" key="3">
    <source>
        <dbReference type="EMBL" id="SFU44271.1"/>
    </source>
</evidence>
<dbReference type="Proteomes" id="UP000182491">
    <property type="component" value="Unassembled WGS sequence"/>
</dbReference>
<proteinExistence type="predicted"/>